<reference evidence="3 4" key="1">
    <citation type="submission" date="2018-09" db="EMBL/GenBank/DDBJ databases">
        <title>Genomic investigation of the strawberry pathogen Phytophthora fragariae indicates pathogenicity is determined by transcriptional variation in three key races.</title>
        <authorList>
            <person name="Adams T.M."/>
            <person name="Armitage A.D."/>
            <person name="Sobczyk M.K."/>
            <person name="Bates H.J."/>
            <person name="Dunwell J.M."/>
            <person name="Nellist C.F."/>
            <person name="Harrison R.J."/>
        </authorList>
    </citation>
    <scope>NUCLEOTIDE SEQUENCE [LARGE SCALE GENOMIC DNA]</scope>
    <source>
        <strain evidence="2 4">BC-23</strain>
        <strain evidence="1 3">SCRP245</strain>
    </source>
</reference>
<evidence type="ECO:0000313" key="4">
    <source>
        <dbReference type="Proteomes" id="UP000476176"/>
    </source>
</evidence>
<accession>A0A6A3JGF1</accession>
<sequence length="52" mass="6025">WTESKQTSAILMGVCRLLFKHQKNTSLAARRDVQLKQSIENCAQLIGRFNYQ</sequence>
<evidence type="ECO:0000313" key="2">
    <source>
        <dbReference type="EMBL" id="KAE9208023.1"/>
    </source>
</evidence>
<feature type="non-terminal residue" evidence="1">
    <location>
        <position position="1"/>
    </location>
</feature>
<dbReference type="AlphaFoldDB" id="A0A6A3JGF1"/>
<dbReference type="EMBL" id="QXFW01001229">
    <property type="protein sequence ID" value="KAE8994246.1"/>
    <property type="molecule type" value="Genomic_DNA"/>
</dbReference>
<dbReference type="EMBL" id="QXGC01001226">
    <property type="protein sequence ID" value="KAE9208023.1"/>
    <property type="molecule type" value="Genomic_DNA"/>
</dbReference>
<gene>
    <name evidence="2" type="ORF">PF004_g16871</name>
    <name evidence="1" type="ORF">PF011_g16799</name>
</gene>
<dbReference type="Proteomes" id="UP000460718">
    <property type="component" value="Unassembled WGS sequence"/>
</dbReference>
<comment type="caution">
    <text evidence="1">The sequence shown here is derived from an EMBL/GenBank/DDBJ whole genome shotgun (WGS) entry which is preliminary data.</text>
</comment>
<name>A0A6A3JGF1_9STRA</name>
<dbReference type="Proteomes" id="UP000476176">
    <property type="component" value="Unassembled WGS sequence"/>
</dbReference>
<evidence type="ECO:0000313" key="1">
    <source>
        <dbReference type="EMBL" id="KAE8994246.1"/>
    </source>
</evidence>
<organism evidence="1 3">
    <name type="scientific">Phytophthora fragariae</name>
    <dbReference type="NCBI Taxonomy" id="53985"/>
    <lineage>
        <taxon>Eukaryota</taxon>
        <taxon>Sar</taxon>
        <taxon>Stramenopiles</taxon>
        <taxon>Oomycota</taxon>
        <taxon>Peronosporomycetes</taxon>
        <taxon>Peronosporales</taxon>
        <taxon>Peronosporaceae</taxon>
        <taxon>Phytophthora</taxon>
    </lineage>
</organism>
<proteinExistence type="predicted"/>
<protein>
    <submittedName>
        <fullName evidence="1">Uncharacterized protein</fullName>
    </submittedName>
</protein>
<evidence type="ECO:0000313" key="3">
    <source>
        <dbReference type="Proteomes" id="UP000460718"/>
    </source>
</evidence>